<feature type="domain" description="CRAL-TRIO" evidence="9">
    <location>
        <begin position="634"/>
        <end position="756"/>
    </location>
</feature>
<dbReference type="SMART" id="SM00382">
    <property type="entry name" value="AAA"/>
    <property type="match status" value="1"/>
</dbReference>
<dbReference type="Pfam" id="PF14363">
    <property type="entry name" value="AAA_assoc"/>
    <property type="match status" value="1"/>
</dbReference>
<dbReference type="Pfam" id="PF25568">
    <property type="entry name" value="AAA_lid_At3g28540"/>
    <property type="match status" value="1"/>
</dbReference>
<dbReference type="PROSITE" id="PS00674">
    <property type="entry name" value="AAA"/>
    <property type="match status" value="1"/>
</dbReference>
<dbReference type="Gene3D" id="3.40.525.10">
    <property type="entry name" value="CRAL-TRIO lipid binding domain"/>
    <property type="match status" value="1"/>
</dbReference>
<sequence length="1092" mass="123916">MVAMFSSSEMSKTASSLFSSYASFAGSMMLVRSMAHELIPHPLRSYLLKTCRYFFAPLSSDLTLAIDERCGMGKNQVYEAAKLYLSTRISPKTERLQVSKTRKQNHLTIAIDNGETVVDRFEDVRLTWRFVSAKIQKPPYGEKSYFEIIFNKKHKDKVLNFYLPYVLLKAEEIKNKDKAIKLYSRQCPFSEDDNERRGCWGSIILDHPATFDTLAMEPDLKKMIIDDLEMFLKRQGYYKKVGKAWKRGYLLYGPPGTGKSSLVAAMANHLKFDIYDLGLTSVHSDAELRRTLLSTSNRSILLIEDIDCSSKVLKRQPTNKNRHHDAKSGQLTLSGILNCIDGLWSSCGDERIIVFTTNYKDRIDPALLRPGRMDLHINMSYCTTAGFRILASNYLGIGSKHNPLFGEIDGLLKSTEATPAEVAEELMRSNDADAALRGLVEFLKRKRDETKNETTDCGGVGSSITRLKEIVSRVKRLKTDGDQKMVNRKRMMFHLHEFLEHGCNGIFWFYIHDEIDDSEEGKSTRESFKKTASNRFRNSRKRWSSKVISVEIDDGRDPEESQSVEALRKALIVEDLLPERHDDYHTMLRFLKARRFDLEKTKQMWSDMLNWRKEFGTGTILDDFDFSERGRFEILSARVPWSRYGRTTGVYRENRPSRCNQAPASHHHGSLSQHVREFEKTFQFKFPACTIASKKHIDQSTTILDVNGVGLKSFTKAARDLITLLQKVDGDNYPETLNRMFIINAGSVFRMLWNTVLGNKFQSKLLEIIDANELPDILGVTCTCADQGGCMLSDRGPWKDPEILKMIQNGQHKPGKKSQAQTSEEKTTVEDEPAVPKPRDSSYAEAVPVPDAGEKQPPELPAPVNDNVQTIKTEEVVPVVDNPVDLPSQNENAAIVPRGNELAIVPRVDSRQEACRVPDGLSSHFFHRRHDVCYGNWCYDESDTQHAIKPTDAISNSRQVDSVDTVARSQQPSPELAQQAALSAEELMSVMKRMEELEERLTVINTKPSAMPPDKEEMLNTALTRADTLEQELMATKKVLEDSFAQQQELATYLDKKKKKKKTLLEANKIAREHGAGFSFLAYKGKKLKSPG</sequence>
<evidence type="ECO:0000256" key="8">
    <source>
        <dbReference type="SAM" id="MobiDB-lite"/>
    </source>
</evidence>
<accession>A0A6A2ZR35</accession>
<dbReference type="CDD" id="cd19510">
    <property type="entry name" value="RecA-like_BCS1"/>
    <property type="match status" value="1"/>
</dbReference>
<feature type="region of interest" description="Disordered" evidence="8">
    <location>
        <begin position="952"/>
        <end position="974"/>
    </location>
</feature>
<feature type="region of interest" description="Disordered" evidence="8">
    <location>
        <begin position="809"/>
        <end position="865"/>
    </location>
</feature>
<dbReference type="InterPro" id="IPR058017">
    <property type="entry name" value="At3g28540-like_C"/>
</dbReference>
<comment type="cofactor">
    <cofactor evidence="1">
        <name>Mg(2+)</name>
        <dbReference type="ChEBI" id="CHEBI:18420"/>
    </cofactor>
</comment>
<dbReference type="GO" id="GO:0005524">
    <property type="term" value="F:ATP binding"/>
    <property type="evidence" value="ECO:0007669"/>
    <property type="project" value="UniProtKB-KW"/>
</dbReference>
<dbReference type="Proteomes" id="UP000436088">
    <property type="component" value="Unassembled WGS sequence"/>
</dbReference>
<dbReference type="Gene3D" id="6.10.280.40">
    <property type="match status" value="1"/>
</dbReference>
<dbReference type="InterPro" id="IPR003960">
    <property type="entry name" value="ATPase_AAA_CS"/>
</dbReference>
<dbReference type="InterPro" id="IPR025753">
    <property type="entry name" value="AAA_N_dom"/>
</dbReference>
<dbReference type="InterPro" id="IPR011074">
    <property type="entry name" value="CRAL/TRIO_N_dom"/>
</dbReference>
<dbReference type="Pfam" id="PF00004">
    <property type="entry name" value="AAA"/>
    <property type="match status" value="1"/>
</dbReference>
<name>A0A6A2ZR35_HIBSY</name>
<dbReference type="GO" id="GO:0006950">
    <property type="term" value="P:response to stress"/>
    <property type="evidence" value="ECO:0007669"/>
    <property type="project" value="UniProtKB-ARBA"/>
</dbReference>
<evidence type="ECO:0000313" key="11">
    <source>
        <dbReference type="Proteomes" id="UP000436088"/>
    </source>
</evidence>
<dbReference type="InterPro" id="IPR036865">
    <property type="entry name" value="CRAL-TRIO_dom_sf"/>
</dbReference>
<feature type="compositionally biased region" description="Polar residues" evidence="8">
    <location>
        <begin position="953"/>
        <end position="973"/>
    </location>
</feature>
<dbReference type="AlphaFoldDB" id="A0A6A2ZR35"/>
<gene>
    <name evidence="10" type="ORF">F3Y22_tig00110783pilonHSYRG00348</name>
</gene>
<protein>
    <submittedName>
        <fullName evidence="10">Detected protein of confused Function</fullName>
    </submittedName>
</protein>
<dbReference type="Pfam" id="PF00650">
    <property type="entry name" value="CRAL_TRIO"/>
    <property type="match status" value="1"/>
</dbReference>
<reference evidence="10" key="1">
    <citation type="submission" date="2019-09" db="EMBL/GenBank/DDBJ databases">
        <title>Draft genome information of white flower Hibiscus syriacus.</title>
        <authorList>
            <person name="Kim Y.-M."/>
        </authorList>
    </citation>
    <scope>NUCLEOTIDE SEQUENCE [LARGE SCALE GENOMIC DNA]</scope>
    <source>
        <strain evidence="10">YM2019G1</strain>
    </source>
</reference>
<dbReference type="PROSITE" id="PS50191">
    <property type="entry name" value="CRAL_TRIO"/>
    <property type="match status" value="1"/>
</dbReference>
<feature type="coiled-coil region" evidence="7">
    <location>
        <begin position="980"/>
        <end position="1007"/>
    </location>
</feature>
<keyword evidence="3" id="KW-0378">Hydrolase</keyword>
<proteinExistence type="inferred from homology"/>
<dbReference type="EMBL" id="VEPZ02001110">
    <property type="protein sequence ID" value="KAE8694491.1"/>
    <property type="molecule type" value="Genomic_DNA"/>
</dbReference>
<dbReference type="Gene3D" id="1.10.8.20">
    <property type="entry name" value="N-terminal domain of phosphatidylinositol transfer protein sec14p"/>
    <property type="match status" value="1"/>
</dbReference>
<keyword evidence="11" id="KW-1185">Reference proteome</keyword>
<dbReference type="InterPro" id="IPR036273">
    <property type="entry name" value="CRAL/TRIO_N_dom_sf"/>
</dbReference>
<dbReference type="SUPFAM" id="SSF52087">
    <property type="entry name" value="CRAL/TRIO domain"/>
    <property type="match status" value="1"/>
</dbReference>
<dbReference type="GO" id="GO:0016887">
    <property type="term" value="F:ATP hydrolysis activity"/>
    <property type="evidence" value="ECO:0007669"/>
    <property type="project" value="InterPro"/>
</dbReference>
<dbReference type="InterPro" id="IPR003593">
    <property type="entry name" value="AAA+_ATPase"/>
</dbReference>
<dbReference type="PANTHER" id="PTHR23070">
    <property type="entry name" value="BCS1 AAA-TYPE ATPASE"/>
    <property type="match status" value="1"/>
</dbReference>
<comment type="similarity">
    <text evidence="2">Belongs to the AAA ATPase family. BCS1 subfamily.</text>
</comment>
<evidence type="ECO:0000256" key="2">
    <source>
        <dbReference type="ARBA" id="ARBA00007448"/>
    </source>
</evidence>
<dbReference type="SMART" id="SM01100">
    <property type="entry name" value="CRAL_TRIO_N"/>
    <property type="match status" value="1"/>
</dbReference>
<evidence type="ECO:0000313" key="10">
    <source>
        <dbReference type="EMBL" id="KAE8694491.1"/>
    </source>
</evidence>
<dbReference type="InterPro" id="IPR001251">
    <property type="entry name" value="CRAL-TRIO_dom"/>
</dbReference>
<dbReference type="SUPFAM" id="SSF46938">
    <property type="entry name" value="CRAL/TRIO N-terminal domain"/>
    <property type="match status" value="1"/>
</dbReference>
<comment type="caution">
    <text evidence="10">The sequence shown here is derived from an EMBL/GenBank/DDBJ whole genome shotgun (WGS) entry which is preliminary data.</text>
</comment>
<keyword evidence="4" id="KW-0547">Nucleotide-binding</keyword>
<dbReference type="CDD" id="cd00170">
    <property type="entry name" value="SEC14"/>
    <property type="match status" value="1"/>
</dbReference>
<comment type="catalytic activity">
    <reaction evidence="6">
        <text>ATP + H2O = ADP + phosphate + H(+)</text>
        <dbReference type="Rhea" id="RHEA:13065"/>
        <dbReference type="ChEBI" id="CHEBI:15377"/>
        <dbReference type="ChEBI" id="CHEBI:15378"/>
        <dbReference type="ChEBI" id="CHEBI:30616"/>
        <dbReference type="ChEBI" id="CHEBI:43474"/>
        <dbReference type="ChEBI" id="CHEBI:456216"/>
    </reaction>
</comment>
<keyword evidence="5" id="KW-0460">Magnesium</keyword>
<dbReference type="InterPro" id="IPR003959">
    <property type="entry name" value="ATPase_AAA_core"/>
</dbReference>
<evidence type="ECO:0000256" key="3">
    <source>
        <dbReference type="ARBA" id="ARBA00022801"/>
    </source>
</evidence>
<evidence type="ECO:0000256" key="4">
    <source>
        <dbReference type="ARBA" id="ARBA00022840"/>
    </source>
</evidence>
<organism evidence="10 11">
    <name type="scientific">Hibiscus syriacus</name>
    <name type="common">Rose of Sharon</name>
    <dbReference type="NCBI Taxonomy" id="106335"/>
    <lineage>
        <taxon>Eukaryota</taxon>
        <taxon>Viridiplantae</taxon>
        <taxon>Streptophyta</taxon>
        <taxon>Embryophyta</taxon>
        <taxon>Tracheophyta</taxon>
        <taxon>Spermatophyta</taxon>
        <taxon>Magnoliopsida</taxon>
        <taxon>eudicotyledons</taxon>
        <taxon>Gunneridae</taxon>
        <taxon>Pentapetalae</taxon>
        <taxon>rosids</taxon>
        <taxon>malvids</taxon>
        <taxon>Malvales</taxon>
        <taxon>Malvaceae</taxon>
        <taxon>Malvoideae</taxon>
        <taxon>Hibiscus</taxon>
    </lineage>
</organism>
<dbReference type="InterPro" id="IPR027417">
    <property type="entry name" value="P-loop_NTPase"/>
</dbReference>
<dbReference type="SMART" id="SM00516">
    <property type="entry name" value="SEC14"/>
    <property type="match status" value="1"/>
</dbReference>
<dbReference type="Pfam" id="PF03765">
    <property type="entry name" value="CRAL_TRIO_N"/>
    <property type="match status" value="1"/>
</dbReference>
<dbReference type="InterPro" id="IPR050747">
    <property type="entry name" value="Mitochondrial_chaperone_BCS1"/>
</dbReference>
<evidence type="ECO:0000256" key="6">
    <source>
        <dbReference type="ARBA" id="ARBA00049360"/>
    </source>
</evidence>
<evidence type="ECO:0000256" key="1">
    <source>
        <dbReference type="ARBA" id="ARBA00001946"/>
    </source>
</evidence>
<dbReference type="SUPFAM" id="SSF52540">
    <property type="entry name" value="P-loop containing nucleoside triphosphate hydrolases"/>
    <property type="match status" value="1"/>
</dbReference>
<keyword evidence="4" id="KW-0067">ATP-binding</keyword>
<keyword evidence="7" id="KW-0175">Coiled coil</keyword>
<evidence type="ECO:0000256" key="5">
    <source>
        <dbReference type="ARBA" id="ARBA00022842"/>
    </source>
</evidence>
<evidence type="ECO:0000259" key="9">
    <source>
        <dbReference type="PROSITE" id="PS50191"/>
    </source>
</evidence>
<evidence type="ECO:0000256" key="7">
    <source>
        <dbReference type="SAM" id="Coils"/>
    </source>
</evidence>
<dbReference type="Gene3D" id="3.40.50.300">
    <property type="entry name" value="P-loop containing nucleotide triphosphate hydrolases"/>
    <property type="match status" value="1"/>
</dbReference>